<organism evidence="2 3">
    <name type="scientific">Actinokineospora diospyrosa</name>
    <dbReference type="NCBI Taxonomy" id="103728"/>
    <lineage>
        <taxon>Bacteria</taxon>
        <taxon>Bacillati</taxon>
        <taxon>Actinomycetota</taxon>
        <taxon>Actinomycetes</taxon>
        <taxon>Pseudonocardiales</taxon>
        <taxon>Pseudonocardiaceae</taxon>
        <taxon>Actinokineospora</taxon>
    </lineage>
</organism>
<feature type="transmembrane region" description="Helical" evidence="1">
    <location>
        <begin position="476"/>
        <end position="500"/>
    </location>
</feature>
<keyword evidence="1" id="KW-0472">Membrane</keyword>
<name>A0ABT1IFW7_9PSEU</name>
<accession>A0ABT1IFW7</accession>
<proteinExistence type="predicted"/>
<sequence length="678" mass="71395">MRGLLAALTVLVAALIGVLTNLVTAEGAVPGWLWVAFGCSVAVAVALGVAAAVRGAGPVALFAPSVALARRHAALRKAVRRLWIDQLLREAVDPVSRFTVPLSYQRLAPHTFGVAPPSRPREVELGRSVLDLYDDADGRLLILGGPGSGKTVLLLELAEALLARAEAVTEPVPLVLHLSSWSGGSLEGWIAEQTRTHYGRAGLSRKAVAQWLREGMLVPLLDGLDEVDPARRDGCLAAIAAFANDAAHAGVVVTSRDELDGPSGLVGQTRIGELPDEVVRRYLRHVNTEHLAPEHLAPEHLADDAEFRALLATPLMLSTVGANLHAVDHVRLPTTGDTEQARRELLAAYVAELLARPRAPLSRLRRYGAEAIRAYLALFARNTAPGSVFYPDFIASLAENPGRVRQAVRVGAATLTAATTFLVLATVAMPDAMADDGWSGGLVMSAIFAAVVYFNHDPHGALSTRIRWAMAPAREMTMKFLAGAWGLTGILLLGAAIGFVRDTIDDGPVRAWESWGLPFLGISPLQQLITVIALPVLIGAPLGFLAGLVVGLAGAPSEAPSRPMAATRASRANLFAGLVLGPVCGLLLGAGLAALINPPDAYGGGLLAGIVCGNLIALRSGGAAYIAYLATRTSLSRQGVLPWRLLAFLAQATDRLLLRRAGGGFLFPHRLIQECLAG</sequence>
<keyword evidence="1" id="KW-0812">Transmembrane</keyword>
<feature type="transmembrane region" description="Helical" evidence="1">
    <location>
        <begin position="35"/>
        <end position="53"/>
    </location>
</feature>
<keyword evidence="3" id="KW-1185">Reference proteome</keyword>
<dbReference type="RefSeq" id="WP_253888474.1">
    <property type="nucleotide sequence ID" value="NZ_BAAAVB010000005.1"/>
</dbReference>
<reference evidence="2 3" key="1">
    <citation type="submission" date="2022-06" db="EMBL/GenBank/DDBJ databases">
        <title>Genomic Encyclopedia of Archaeal and Bacterial Type Strains, Phase II (KMG-II): from individual species to whole genera.</title>
        <authorList>
            <person name="Goeker M."/>
        </authorList>
    </citation>
    <scope>NUCLEOTIDE SEQUENCE [LARGE SCALE GENOMIC DNA]</scope>
    <source>
        <strain evidence="2 3">DSM 44255</strain>
    </source>
</reference>
<protein>
    <recommendedName>
        <fullName evidence="4">NACHT domain-containing protein</fullName>
    </recommendedName>
</protein>
<keyword evidence="1" id="KW-1133">Transmembrane helix</keyword>
<dbReference type="SUPFAM" id="SSF52540">
    <property type="entry name" value="P-loop containing nucleoside triphosphate hydrolases"/>
    <property type="match status" value="1"/>
</dbReference>
<evidence type="ECO:0008006" key="4">
    <source>
        <dbReference type="Google" id="ProtNLM"/>
    </source>
</evidence>
<evidence type="ECO:0000256" key="1">
    <source>
        <dbReference type="SAM" id="Phobius"/>
    </source>
</evidence>
<feature type="transmembrane region" description="Helical" evidence="1">
    <location>
        <begin position="528"/>
        <end position="553"/>
    </location>
</feature>
<gene>
    <name evidence="2" type="ORF">LV75_004052</name>
</gene>
<dbReference type="EMBL" id="JAMTCO010000009">
    <property type="protein sequence ID" value="MCP2271538.1"/>
    <property type="molecule type" value="Genomic_DNA"/>
</dbReference>
<feature type="transmembrane region" description="Helical" evidence="1">
    <location>
        <begin position="437"/>
        <end position="455"/>
    </location>
</feature>
<evidence type="ECO:0000313" key="2">
    <source>
        <dbReference type="EMBL" id="MCP2271538.1"/>
    </source>
</evidence>
<dbReference type="Proteomes" id="UP001205185">
    <property type="component" value="Unassembled WGS sequence"/>
</dbReference>
<feature type="transmembrane region" description="Helical" evidence="1">
    <location>
        <begin position="602"/>
        <end position="628"/>
    </location>
</feature>
<dbReference type="InterPro" id="IPR027417">
    <property type="entry name" value="P-loop_NTPase"/>
</dbReference>
<feature type="transmembrane region" description="Helical" evidence="1">
    <location>
        <begin position="407"/>
        <end position="425"/>
    </location>
</feature>
<comment type="caution">
    <text evidence="2">The sequence shown here is derived from an EMBL/GenBank/DDBJ whole genome shotgun (WGS) entry which is preliminary data.</text>
</comment>
<feature type="transmembrane region" description="Helical" evidence="1">
    <location>
        <begin position="574"/>
        <end position="596"/>
    </location>
</feature>
<evidence type="ECO:0000313" key="3">
    <source>
        <dbReference type="Proteomes" id="UP001205185"/>
    </source>
</evidence>
<dbReference type="Gene3D" id="3.40.50.300">
    <property type="entry name" value="P-loop containing nucleotide triphosphate hydrolases"/>
    <property type="match status" value="1"/>
</dbReference>